<evidence type="ECO:0000313" key="3">
    <source>
        <dbReference type="Proteomes" id="UP001500212"/>
    </source>
</evidence>
<protein>
    <recommendedName>
        <fullName evidence="4">Big-1 domain-containing protein</fullName>
    </recommendedName>
</protein>
<organism evidence="2 3">
    <name type="scientific">Actinoallomurus liliacearum</name>
    <dbReference type="NCBI Taxonomy" id="1080073"/>
    <lineage>
        <taxon>Bacteria</taxon>
        <taxon>Bacillati</taxon>
        <taxon>Actinomycetota</taxon>
        <taxon>Actinomycetes</taxon>
        <taxon>Streptosporangiales</taxon>
        <taxon>Thermomonosporaceae</taxon>
        <taxon>Actinoallomurus</taxon>
    </lineage>
</organism>
<name>A0ABP8TKA9_9ACTN</name>
<dbReference type="RefSeq" id="WP_345356825.1">
    <property type="nucleotide sequence ID" value="NZ_BAABHJ010000012.1"/>
</dbReference>
<accession>A0ABP8TKA9</accession>
<keyword evidence="3" id="KW-1185">Reference proteome</keyword>
<reference evidence="3" key="1">
    <citation type="journal article" date="2019" name="Int. J. Syst. Evol. Microbiol.">
        <title>The Global Catalogue of Microorganisms (GCM) 10K type strain sequencing project: providing services to taxonomists for standard genome sequencing and annotation.</title>
        <authorList>
            <consortium name="The Broad Institute Genomics Platform"/>
            <consortium name="The Broad Institute Genome Sequencing Center for Infectious Disease"/>
            <person name="Wu L."/>
            <person name="Ma J."/>
        </authorList>
    </citation>
    <scope>NUCLEOTIDE SEQUENCE [LARGE SCALE GENOMIC DNA]</scope>
    <source>
        <strain evidence="3">JCM 17938</strain>
    </source>
</reference>
<gene>
    <name evidence="2" type="ORF">GCM10023195_42310</name>
</gene>
<evidence type="ECO:0000256" key="1">
    <source>
        <dbReference type="SAM" id="SignalP"/>
    </source>
</evidence>
<sequence>MRPSLWIPRLLVTATLICSGVVAAHATAGASPGPGPRPVGATRAAQQKAQVLRRARMLPKRTADAIPAGGLGNGIFQVYVTPAYSVGTGQFTVMTGPNNPAGAGRDVLFGGGAPGTSYMIVRDVTTGVDYVQGQMLTHANEVSLDDLNTGQWTEGTTTTTAWSTTNLEVHQEVSVAGTTVANSRVSVTTKITDYNTPPHRYRIQYLWDTELGTDDGPVIQPHTAGVPYAPFDPVVGAERTITRGTDDTIVVDNDTNPGPPTLAVALSGADNAQAVPESVKYLCWADAIFAPLGGYVTDATRDISDYRSDCLGAQGDADSAVEYLWSADASQGDPQVTASLRMSPPAAYATTMKAGPISLGSATATLTDTATGRPIAGRAVSFSVGGRTSCDTVTDAAGHATCGGLLGGLLGYDVRYAGDAIWASSTAHGGLLLKTARRNP</sequence>
<evidence type="ECO:0008006" key="4">
    <source>
        <dbReference type="Google" id="ProtNLM"/>
    </source>
</evidence>
<dbReference type="EMBL" id="BAABHJ010000012">
    <property type="protein sequence ID" value="GAA4610328.1"/>
    <property type="molecule type" value="Genomic_DNA"/>
</dbReference>
<evidence type="ECO:0000313" key="2">
    <source>
        <dbReference type="EMBL" id="GAA4610328.1"/>
    </source>
</evidence>
<proteinExistence type="predicted"/>
<dbReference type="Proteomes" id="UP001500212">
    <property type="component" value="Unassembled WGS sequence"/>
</dbReference>
<feature type="signal peptide" evidence="1">
    <location>
        <begin position="1"/>
        <end position="23"/>
    </location>
</feature>
<feature type="chain" id="PRO_5046415926" description="Big-1 domain-containing protein" evidence="1">
    <location>
        <begin position="24"/>
        <end position="440"/>
    </location>
</feature>
<keyword evidence="1" id="KW-0732">Signal</keyword>
<comment type="caution">
    <text evidence="2">The sequence shown here is derived from an EMBL/GenBank/DDBJ whole genome shotgun (WGS) entry which is preliminary data.</text>
</comment>